<feature type="compositionally biased region" description="Basic and acidic residues" evidence="1">
    <location>
        <begin position="154"/>
        <end position="165"/>
    </location>
</feature>
<dbReference type="EMBL" id="CP001686">
    <property type="protein sequence ID" value="ACV05575.1"/>
    <property type="molecule type" value="Genomic_DNA"/>
</dbReference>
<dbReference type="RefSeq" id="WP_012801993.1">
    <property type="nucleotide sequence ID" value="NC_013169.1"/>
</dbReference>
<evidence type="ECO:0000256" key="1">
    <source>
        <dbReference type="SAM" id="MobiDB-lite"/>
    </source>
</evidence>
<sequence length="200" mass="22171">MSDPDRPAEHPGGTEPEPRSRPLQAHHVQTVVDKAIEQAQREGAFDNLPGAGKPLHLSSSDDPEWWVKGFIEREGLDFSEAQPGPLQLRRERAGFPESLLHLADESAVREHLEDFNARVLADRRRPVAGTSSPPVVGRVDVEEVVGRWREAAAAREQCGRGDHDVAPATTTDHADDDASPEGGNRAHGKSTRRWWAPWRR</sequence>
<dbReference type="AlphaFoldDB" id="C7NL33"/>
<evidence type="ECO:0000259" key="2">
    <source>
        <dbReference type="Pfam" id="PF09350"/>
    </source>
</evidence>
<accession>C7NL33</accession>
<name>C7NL33_KYTSD</name>
<dbReference type="HOGENOM" id="CLU_109304_1_0_11"/>
<evidence type="ECO:0000313" key="3">
    <source>
        <dbReference type="EMBL" id="ACV05575.1"/>
    </source>
</evidence>
<proteinExistence type="predicted"/>
<reference evidence="3 4" key="1">
    <citation type="journal article" date="2009" name="Stand. Genomic Sci.">
        <title>Complete genome sequence of Kytococcus sedentarius type strain (541).</title>
        <authorList>
            <person name="Sims D."/>
            <person name="Brettin T."/>
            <person name="Detter J.C."/>
            <person name="Han C."/>
            <person name="Lapidus A."/>
            <person name="Copeland A."/>
            <person name="Glavina Del Rio T."/>
            <person name="Nolan M."/>
            <person name="Chen F."/>
            <person name="Lucas S."/>
            <person name="Tice H."/>
            <person name="Cheng J.F."/>
            <person name="Bruce D."/>
            <person name="Goodwin L."/>
            <person name="Pitluck S."/>
            <person name="Ovchinnikova G."/>
            <person name="Pati A."/>
            <person name="Ivanova N."/>
            <person name="Mavrommatis K."/>
            <person name="Chen A."/>
            <person name="Palaniappan K."/>
            <person name="D'haeseleer P."/>
            <person name="Chain P."/>
            <person name="Bristow J."/>
            <person name="Eisen J.A."/>
            <person name="Markowitz V."/>
            <person name="Hugenholtz P."/>
            <person name="Schneider S."/>
            <person name="Goker M."/>
            <person name="Pukall R."/>
            <person name="Kyrpides N.C."/>
            <person name="Klenk H.P."/>
        </authorList>
    </citation>
    <scope>NUCLEOTIDE SEQUENCE [LARGE SCALE GENOMIC DNA]</scope>
    <source>
        <strain evidence="4">ATCC 14392 / DSM 20547 / JCM 11482 / CCUG 33030 / NBRC 15357 / NCTC 11040 / CCM 314 / 541</strain>
    </source>
</reference>
<keyword evidence="4" id="KW-1185">Reference proteome</keyword>
<dbReference type="STRING" id="478801.Ksed_05050"/>
<dbReference type="Pfam" id="PF09350">
    <property type="entry name" value="DJC28_CD"/>
    <property type="match status" value="1"/>
</dbReference>
<dbReference type="InterPro" id="IPR018961">
    <property type="entry name" value="DnaJ_homolog_subfam-C_membr-28"/>
</dbReference>
<feature type="region of interest" description="Disordered" evidence="1">
    <location>
        <begin position="154"/>
        <end position="200"/>
    </location>
</feature>
<feature type="region of interest" description="Disordered" evidence="1">
    <location>
        <begin position="39"/>
        <end position="62"/>
    </location>
</feature>
<protein>
    <recommendedName>
        <fullName evidence="2">DnaJ homologue subfamily C member 28 conserved domain-containing protein</fullName>
    </recommendedName>
</protein>
<dbReference type="Proteomes" id="UP000006666">
    <property type="component" value="Chromosome"/>
</dbReference>
<feature type="domain" description="DnaJ homologue subfamily C member 28 conserved" evidence="2">
    <location>
        <begin position="32"/>
        <end position="93"/>
    </location>
</feature>
<organism evidence="3 4">
    <name type="scientific">Kytococcus sedentarius (strain ATCC 14392 / DSM 20547 / JCM 11482 / CCUG 33030 / NBRC 15357 / NCTC 11040 / CCM 314 / 541)</name>
    <name type="common">Micrococcus sedentarius</name>
    <dbReference type="NCBI Taxonomy" id="478801"/>
    <lineage>
        <taxon>Bacteria</taxon>
        <taxon>Bacillati</taxon>
        <taxon>Actinomycetota</taxon>
        <taxon>Actinomycetes</taxon>
        <taxon>Micrococcales</taxon>
        <taxon>Kytococcaceae</taxon>
        <taxon>Kytococcus</taxon>
    </lineage>
</organism>
<dbReference type="eggNOG" id="ENOG50318KY">
    <property type="taxonomic scope" value="Bacteria"/>
</dbReference>
<dbReference type="KEGG" id="kse:Ksed_05050"/>
<evidence type="ECO:0000313" key="4">
    <source>
        <dbReference type="Proteomes" id="UP000006666"/>
    </source>
</evidence>
<gene>
    <name evidence="3" type="ordered locus">Ksed_05050</name>
</gene>
<feature type="region of interest" description="Disordered" evidence="1">
    <location>
        <begin position="1"/>
        <end position="25"/>
    </location>
</feature>
<feature type="compositionally biased region" description="Basic residues" evidence="1">
    <location>
        <begin position="186"/>
        <end position="200"/>
    </location>
</feature>